<keyword evidence="1" id="KW-0472">Membrane</keyword>
<dbReference type="InterPro" id="IPR019635">
    <property type="entry name" value="DUF2500"/>
</dbReference>
<evidence type="ECO:0000313" key="3">
    <source>
        <dbReference type="Proteomes" id="UP001258181"/>
    </source>
</evidence>
<keyword evidence="1" id="KW-1133">Transmembrane helix</keyword>
<organism evidence="2 3">
    <name type="scientific">Fictibacillus barbaricus</name>
    <dbReference type="NCBI Taxonomy" id="182136"/>
    <lineage>
        <taxon>Bacteria</taxon>
        <taxon>Bacillati</taxon>
        <taxon>Bacillota</taxon>
        <taxon>Bacilli</taxon>
        <taxon>Bacillales</taxon>
        <taxon>Fictibacillaceae</taxon>
        <taxon>Fictibacillus</taxon>
    </lineage>
</organism>
<protein>
    <recommendedName>
        <fullName evidence="4">DUF2500 domain-containing protein</fullName>
    </recommendedName>
</protein>
<evidence type="ECO:0000313" key="2">
    <source>
        <dbReference type="EMBL" id="MDR7071360.1"/>
    </source>
</evidence>
<sequence length="131" mass="14676">MGSFDEPGFGGGDWFFSFFPILFGAVFALIVAMIIFAIFKNIRQWSYNNKQPQLSVAAEAVTKRTAVRGGGNDTSARTDYFVTFEVESGDRMEFEVRPQEYGQLVEGDIGTLSFQGTRFLAFVRNKKSESI</sequence>
<dbReference type="EMBL" id="JAVDWA010000001">
    <property type="protein sequence ID" value="MDR7071360.1"/>
    <property type="molecule type" value="Genomic_DNA"/>
</dbReference>
<dbReference type="Proteomes" id="UP001258181">
    <property type="component" value="Unassembled WGS sequence"/>
</dbReference>
<dbReference type="Pfam" id="PF10694">
    <property type="entry name" value="DUF2500"/>
    <property type="match status" value="1"/>
</dbReference>
<feature type="transmembrane region" description="Helical" evidence="1">
    <location>
        <begin position="14"/>
        <end position="39"/>
    </location>
</feature>
<reference evidence="2 3" key="1">
    <citation type="submission" date="2023-07" db="EMBL/GenBank/DDBJ databases">
        <title>Sorghum-associated microbial communities from plants grown in Nebraska, USA.</title>
        <authorList>
            <person name="Schachtman D."/>
        </authorList>
    </citation>
    <scope>NUCLEOTIDE SEQUENCE [LARGE SCALE GENOMIC DNA]</scope>
    <source>
        <strain evidence="2 3">BE211</strain>
    </source>
</reference>
<dbReference type="Gene3D" id="2.40.50.660">
    <property type="match status" value="1"/>
</dbReference>
<dbReference type="RefSeq" id="WP_310255906.1">
    <property type="nucleotide sequence ID" value="NZ_JAVDWA010000001.1"/>
</dbReference>
<accession>A0ABU1TVZ0</accession>
<evidence type="ECO:0000256" key="1">
    <source>
        <dbReference type="SAM" id="Phobius"/>
    </source>
</evidence>
<comment type="caution">
    <text evidence="2">The sequence shown here is derived from an EMBL/GenBank/DDBJ whole genome shotgun (WGS) entry which is preliminary data.</text>
</comment>
<evidence type="ECO:0008006" key="4">
    <source>
        <dbReference type="Google" id="ProtNLM"/>
    </source>
</evidence>
<keyword evidence="3" id="KW-1185">Reference proteome</keyword>
<keyword evidence="1" id="KW-0812">Transmembrane</keyword>
<name>A0ABU1TVZ0_9BACL</name>
<proteinExistence type="predicted"/>
<gene>
    <name evidence="2" type="ORF">J2X07_000335</name>
</gene>